<reference evidence="3 4" key="1">
    <citation type="submission" date="2020-03" db="EMBL/GenBank/DDBJ databases">
        <title>Draft genome of Streptomyces sp. ventii, isolated from the Axial Seamount in the Pacific Ocean, and resequencing of the two type strains Streptomyces lonarensis strain NCL 716 and Streptomyces bohaiensis strain 11A07.</title>
        <authorList>
            <person name="Loughran R.M."/>
            <person name="Pfannmuller K.M."/>
            <person name="Wasson B.J."/>
            <person name="Deadmond M.C."/>
            <person name="Paddock B.E."/>
            <person name="Koyack M.J."/>
            <person name="Gallegos D.A."/>
            <person name="Mitchell E.A."/>
            <person name="Ushijima B."/>
            <person name="Saw J.H."/>
            <person name="Mcphail K.L."/>
            <person name="Videau P."/>
        </authorList>
    </citation>
    <scope>NUCLEOTIDE SEQUENCE [LARGE SCALE GENOMIC DNA]</scope>
    <source>
        <strain evidence="3 4">11A07</strain>
    </source>
</reference>
<keyword evidence="4" id="KW-1185">Reference proteome</keyword>
<comment type="caution">
    <text evidence="3">The sequence shown here is derived from an EMBL/GenBank/DDBJ whole genome shotgun (WGS) entry which is preliminary data.</text>
</comment>
<dbReference type="Gene3D" id="3.40.50.280">
    <property type="entry name" value="Cobalamin-binding domain"/>
    <property type="match status" value="1"/>
</dbReference>
<name>A0ABX1CFH0_9ACTN</name>
<sequence length="291" mass="30707">MPAARRPVATRTVDRSARSTVPARSTEPTRGTGTPARPAAPRTGPLPHGSPSTTQRLRSLGAHAHPAEPRHTTAPEDDEAPPRPRPEWRGLAHAATRLDGPAVEHLLDLALARHGLITAWEEVIAPALHTVGRKWAMEGEPYVGVEHLLSWHVSSAFRRLPTAPPRTGTPPLLLTCVADEHHTLPIEALAAALGQRGIPTRVFGPAMPADALVGAVRRLGPAGVVLWAQARETADRALVGHLLGVGWGQRGARTRPAVHLAGPGWAGAAVAGATRLTGLRSAVDLLDRTTP</sequence>
<dbReference type="EMBL" id="JAAVJC010000411">
    <property type="protein sequence ID" value="NJQ17790.1"/>
    <property type="molecule type" value="Genomic_DNA"/>
</dbReference>
<organism evidence="3 4">
    <name type="scientific">Streptomyces bohaiensis</name>
    <dbReference type="NCBI Taxonomy" id="1431344"/>
    <lineage>
        <taxon>Bacteria</taxon>
        <taxon>Bacillati</taxon>
        <taxon>Actinomycetota</taxon>
        <taxon>Actinomycetes</taxon>
        <taxon>Kitasatosporales</taxon>
        <taxon>Streptomycetaceae</taxon>
        <taxon>Streptomyces</taxon>
    </lineage>
</organism>
<evidence type="ECO:0000313" key="4">
    <source>
        <dbReference type="Proteomes" id="UP000727056"/>
    </source>
</evidence>
<proteinExistence type="predicted"/>
<protein>
    <submittedName>
        <fullName evidence="3">Transcriptional regulator</fullName>
    </submittedName>
</protein>
<dbReference type="InterPro" id="IPR003759">
    <property type="entry name" value="Cbl-bd_cap"/>
</dbReference>
<feature type="domain" description="B12-binding N-terminal" evidence="2">
    <location>
        <begin position="90"/>
        <end position="160"/>
    </location>
</feature>
<dbReference type="Pfam" id="PF02607">
    <property type="entry name" value="B12-binding_2"/>
    <property type="match status" value="1"/>
</dbReference>
<dbReference type="Gene3D" id="1.10.1240.10">
    <property type="entry name" value="Methionine synthase domain"/>
    <property type="match status" value="1"/>
</dbReference>
<feature type="region of interest" description="Disordered" evidence="1">
    <location>
        <begin position="1"/>
        <end position="87"/>
    </location>
</feature>
<dbReference type="InterPro" id="IPR036594">
    <property type="entry name" value="Meth_synthase_dom"/>
</dbReference>
<dbReference type="Proteomes" id="UP000727056">
    <property type="component" value="Unassembled WGS sequence"/>
</dbReference>
<dbReference type="RefSeq" id="WP_168090418.1">
    <property type="nucleotide sequence ID" value="NZ_JAAVJC010000411.1"/>
</dbReference>
<feature type="compositionally biased region" description="Basic and acidic residues" evidence="1">
    <location>
        <begin position="65"/>
        <end position="87"/>
    </location>
</feature>
<accession>A0ABX1CFH0</accession>
<evidence type="ECO:0000259" key="2">
    <source>
        <dbReference type="Pfam" id="PF02607"/>
    </source>
</evidence>
<gene>
    <name evidence="3" type="ORF">HCN52_23355</name>
</gene>
<feature type="compositionally biased region" description="Low complexity" evidence="1">
    <location>
        <begin position="28"/>
        <end position="45"/>
    </location>
</feature>
<evidence type="ECO:0000256" key="1">
    <source>
        <dbReference type="SAM" id="MobiDB-lite"/>
    </source>
</evidence>
<evidence type="ECO:0000313" key="3">
    <source>
        <dbReference type="EMBL" id="NJQ17790.1"/>
    </source>
</evidence>